<dbReference type="AlphaFoldDB" id="A0A1A9WYY2"/>
<reference evidence="2" key="1">
    <citation type="submission" date="2014-03" db="EMBL/GenBank/DDBJ databases">
        <authorList>
            <person name="Aksoy S."/>
            <person name="Warren W."/>
            <person name="Wilson R.K."/>
        </authorList>
    </citation>
    <scope>NUCLEOTIDE SEQUENCE [LARGE SCALE GENOMIC DNA]</scope>
    <source>
        <strain evidence="2">IAEA</strain>
    </source>
</reference>
<dbReference type="Pfam" id="PF06477">
    <property type="entry name" value="DUF1091"/>
    <property type="match status" value="1"/>
</dbReference>
<dbReference type="VEuPathDB" id="VectorBase:GBRI037745"/>
<evidence type="ECO:0000313" key="1">
    <source>
        <dbReference type="EnsemblMetazoa" id="GBRI037745-PA"/>
    </source>
</evidence>
<sequence>MFAITTRLSRVERALSGYCILNFDIEEGDDTEFQMISYRSSTGSELDYQLLPYAVPPTHFLKFINGYYKDVVMKTFEKCSNMPIFQGKLTKFVKNKYEFEECQIPVDGLPNHMLPGYYRLITFIHGKAEVTIVVEVEISSKYY</sequence>
<protein>
    <submittedName>
        <fullName evidence="1">Uncharacterized protein</fullName>
    </submittedName>
</protein>
<dbReference type="PANTHER" id="PTHR21112:SF0">
    <property type="entry name" value="CHEMOSENSORY PROTEIN A 29A-RELATED"/>
    <property type="match status" value="1"/>
</dbReference>
<dbReference type="PANTHER" id="PTHR21112">
    <property type="entry name" value="CHEMOSENSORY PROTEIN A 29A-RELATED"/>
    <property type="match status" value="1"/>
</dbReference>
<accession>A0A1A9WYY2</accession>
<keyword evidence="2" id="KW-1185">Reference proteome</keyword>
<reference evidence="1" key="2">
    <citation type="submission" date="2020-05" db="UniProtKB">
        <authorList>
            <consortium name="EnsemblMetazoa"/>
        </authorList>
    </citation>
    <scope>IDENTIFICATION</scope>
    <source>
        <strain evidence="1">IAEA</strain>
    </source>
</reference>
<name>A0A1A9WYY2_9MUSC</name>
<organism evidence="1 2">
    <name type="scientific">Glossina brevipalpis</name>
    <dbReference type="NCBI Taxonomy" id="37001"/>
    <lineage>
        <taxon>Eukaryota</taxon>
        <taxon>Metazoa</taxon>
        <taxon>Ecdysozoa</taxon>
        <taxon>Arthropoda</taxon>
        <taxon>Hexapoda</taxon>
        <taxon>Insecta</taxon>
        <taxon>Pterygota</taxon>
        <taxon>Neoptera</taxon>
        <taxon>Endopterygota</taxon>
        <taxon>Diptera</taxon>
        <taxon>Brachycera</taxon>
        <taxon>Muscomorpha</taxon>
        <taxon>Hippoboscoidea</taxon>
        <taxon>Glossinidae</taxon>
        <taxon>Glossina</taxon>
    </lineage>
</organism>
<dbReference type="InterPro" id="IPR010512">
    <property type="entry name" value="DUF1091"/>
</dbReference>
<dbReference type="EnsemblMetazoa" id="GBRI037745-RA">
    <property type="protein sequence ID" value="GBRI037745-PA"/>
    <property type="gene ID" value="GBRI037745"/>
</dbReference>
<proteinExistence type="predicted"/>
<evidence type="ECO:0000313" key="2">
    <source>
        <dbReference type="Proteomes" id="UP000091820"/>
    </source>
</evidence>
<dbReference type="Proteomes" id="UP000091820">
    <property type="component" value="Unassembled WGS sequence"/>
</dbReference>